<keyword evidence="2" id="KW-0238">DNA-binding</keyword>
<comment type="caution">
    <text evidence="7">The sequence shown here is derived from an EMBL/GenBank/DDBJ whole genome shotgun (WGS) entry which is preliminary data.</text>
</comment>
<evidence type="ECO:0000256" key="3">
    <source>
        <dbReference type="ARBA" id="ARBA00023163"/>
    </source>
</evidence>
<evidence type="ECO:0000259" key="5">
    <source>
        <dbReference type="Pfam" id="PF00440"/>
    </source>
</evidence>
<feature type="region of interest" description="Disordered" evidence="4">
    <location>
        <begin position="214"/>
        <end position="234"/>
    </location>
</feature>
<keyword evidence="3" id="KW-0804">Transcription</keyword>
<gene>
    <name evidence="7" type="ORF">GCM10010387_01080</name>
</gene>
<dbReference type="EMBL" id="BMWG01000001">
    <property type="protein sequence ID" value="GGZ12939.1"/>
    <property type="molecule type" value="Genomic_DNA"/>
</dbReference>
<feature type="domain" description="Tetracycline repressor TetR C-terminal" evidence="6">
    <location>
        <begin position="79"/>
        <end position="192"/>
    </location>
</feature>
<dbReference type="GO" id="GO:0003677">
    <property type="term" value="F:DNA binding"/>
    <property type="evidence" value="ECO:0007669"/>
    <property type="project" value="UniProtKB-KW"/>
</dbReference>
<dbReference type="GO" id="GO:0045892">
    <property type="term" value="P:negative regulation of DNA-templated transcription"/>
    <property type="evidence" value="ECO:0007669"/>
    <property type="project" value="InterPro"/>
</dbReference>
<feature type="domain" description="HTH tetR-type" evidence="5">
    <location>
        <begin position="18"/>
        <end position="51"/>
    </location>
</feature>
<dbReference type="SUPFAM" id="SSF48498">
    <property type="entry name" value="Tetracyclin repressor-like, C-terminal domain"/>
    <property type="match status" value="1"/>
</dbReference>
<dbReference type="SUPFAM" id="SSF46689">
    <property type="entry name" value="Homeodomain-like"/>
    <property type="match status" value="1"/>
</dbReference>
<keyword evidence="1" id="KW-0805">Transcription regulation</keyword>
<protein>
    <recommendedName>
        <fullName evidence="9">TetR family transcriptional regulator</fullName>
    </recommendedName>
</protein>
<dbReference type="InterPro" id="IPR009057">
    <property type="entry name" value="Homeodomain-like_sf"/>
</dbReference>
<dbReference type="Gene3D" id="1.10.357.10">
    <property type="entry name" value="Tetracycline Repressor, domain 2"/>
    <property type="match status" value="1"/>
</dbReference>
<evidence type="ECO:0008006" key="9">
    <source>
        <dbReference type="Google" id="ProtNLM"/>
    </source>
</evidence>
<dbReference type="InterPro" id="IPR036271">
    <property type="entry name" value="Tet_transcr_reg_TetR-rel_C_sf"/>
</dbReference>
<dbReference type="Proteomes" id="UP000630936">
    <property type="component" value="Unassembled WGS sequence"/>
</dbReference>
<organism evidence="7 8">
    <name type="scientific">Streptomyces inusitatus</name>
    <dbReference type="NCBI Taxonomy" id="68221"/>
    <lineage>
        <taxon>Bacteria</taxon>
        <taxon>Bacillati</taxon>
        <taxon>Actinomycetota</taxon>
        <taxon>Actinomycetes</taxon>
        <taxon>Kitasatosporales</taxon>
        <taxon>Streptomycetaceae</taxon>
        <taxon>Streptomyces</taxon>
    </lineage>
</organism>
<sequence length="234" mass="24998">MPRQSENLDRATPGAIAVAALELIDEKGPQALNLRALAERLGVSHTTVHRRCGSEVAGLVDLCMDHLATRLPDIAPGVPWAEATETRFTRLYEVLTRHPGLIALRGARPWLSRELLARLVEPQLAANLAAGMTPGRAIAVYRQLYLFTLGAASFVDHRDPGGAIAETRTALAALDPARFPVLTGHLDEILPVVVDHEVHRQGLRGLIAAALPPGPGRTPAGWPGGSVDQTPYGP</sequence>
<evidence type="ECO:0000313" key="7">
    <source>
        <dbReference type="EMBL" id="GGZ12939.1"/>
    </source>
</evidence>
<evidence type="ECO:0000313" key="8">
    <source>
        <dbReference type="Proteomes" id="UP000630936"/>
    </source>
</evidence>
<evidence type="ECO:0000256" key="4">
    <source>
        <dbReference type="SAM" id="MobiDB-lite"/>
    </source>
</evidence>
<dbReference type="Pfam" id="PF00440">
    <property type="entry name" value="TetR_N"/>
    <property type="match status" value="1"/>
</dbReference>
<keyword evidence="8" id="KW-1185">Reference proteome</keyword>
<dbReference type="InterPro" id="IPR001647">
    <property type="entry name" value="HTH_TetR"/>
</dbReference>
<dbReference type="RefSeq" id="WP_190120814.1">
    <property type="nucleotide sequence ID" value="NZ_BMWG01000001.1"/>
</dbReference>
<name>A0A918UIJ3_9ACTN</name>
<reference evidence="7" key="2">
    <citation type="submission" date="2020-09" db="EMBL/GenBank/DDBJ databases">
        <authorList>
            <person name="Sun Q."/>
            <person name="Ohkuma M."/>
        </authorList>
    </citation>
    <scope>NUCLEOTIDE SEQUENCE</scope>
    <source>
        <strain evidence="7">JCM 4988</strain>
    </source>
</reference>
<accession>A0A918UIJ3</accession>
<dbReference type="Pfam" id="PF02909">
    <property type="entry name" value="TetR_C_1"/>
    <property type="match status" value="1"/>
</dbReference>
<dbReference type="AlphaFoldDB" id="A0A918UIJ3"/>
<proteinExistence type="predicted"/>
<reference evidence="7" key="1">
    <citation type="journal article" date="2014" name="Int. J. Syst. Evol. Microbiol.">
        <title>Complete genome sequence of Corynebacterium casei LMG S-19264T (=DSM 44701T), isolated from a smear-ripened cheese.</title>
        <authorList>
            <consortium name="US DOE Joint Genome Institute (JGI-PGF)"/>
            <person name="Walter F."/>
            <person name="Albersmeier A."/>
            <person name="Kalinowski J."/>
            <person name="Ruckert C."/>
        </authorList>
    </citation>
    <scope>NUCLEOTIDE SEQUENCE</scope>
    <source>
        <strain evidence="7">JCM 4988</strain>
    </source>
</reference>
<evidence type="ECO:0000256" key="2">
    <source>
        <dbReference type="ARBA" id="ARBA00023125"/>
    </source>
</evidence>
<evidence type="ECO:0000256" key="1">
    <source>
        <dbReference type="ARBA" id="ARBA00023015"/>
    </source>
</evidence>
<evidence type="ECO:0000259" key="6">
    <source>
        <dbReference type="Pfam" id="PF02909"/>
    </source>
</evidence>
<dbReference type="InterPro" id="IPR004111">
    <property type="entry name" value="Repressor_TetR_C"/>
</dbReference>